<keyword evidence="3" id="KW-1185">Reference proteome</keyword>
<dbReference type="InParanoid" id="A0A139WCW1"/>
<feature type="region of interest" description="Disordered" evidence="1">
    <location>
        <begin position="21"/>
        <end position="64"/>
    </location>
</feature>
<dbReference type="AlphaFoldDB" id="A0A139WCW1"/>
<evidence type="ECO:0000313" key="3">
    <source>
        <dbReference type="Proteomes" id="UP000007266"/>
    </source>
</evidence>
<name>A0A139WCW1_TRICA</name>
<evidence type="ECO:0000256" key="1">
    <source>
        <dbReference type="SAM" id="MobiDB-lite"/>
    </source>
</evidence>
<sequence>MLHVLNVENSEWLRVLSYLPGQHHTGNHSQTPPINSMPILLPRPYLRSCNKQDQDSGKKKSHNT</sequence>
<organism evidence="2 3">
    <name type="scientific">Tribolium castaneum</name>
    <name type="common">Red flour beetle</name>
    <dbReference type="NCBI Taxonomy" id="7070"/>
    <lineage>
        <taxon>Eukaryota</taxon>
        <taxon>Metazoa</taxon>
        <taxon>Ecdysozoa</taxon>
        <taxon>Arthropoda</taxon>
        <taxon>Hexapoda</taxon>
        <taxon>Insecta</taxon>
        <taxon>Pterygota</taxon>
        <taxon>Neoptera</taxon>
        <taxon>Endopterygota</taxon>
        <taxon>Coleoptera</taxon>
        <taxon>Polyphaga</taxon>
        <taxon>Cucujiformia</taxon>
        <taxon>Tenebrionidae</taxon>
        <taxon>Tenebrionidae incertae sedis</taxon>
        <taxon>Tribolium</taxon>
    </lineage>
</organism>
<reference evidence="2 3" key="2">
    <citation type="journal article" date="2010" name="Nucleic Acids Res.">
        <title>BeetleBase in 2010: revisions to provide comprehensive genomic information for Tribolium castaneum.</title>
        <authorList>
            <person name="Kim H.S."/>
            <person name="Murphy T."/>
            <person name="Xia J."/>
            <person name="Caragea D."/>
            <person name="Park Y."/>
            <person name="Beeman R.W."/>
            <person name="Lorenzen M.D."/>
            <person name="Butcher S."/>
            <person name="Manak J.R."/>
            <person name="Brown S.J."/>
        </authorList>
    </citation>
    <scope>GENOME REANNOTATION</scope>
    <source>
        <strain evidence="2 3">Georgia GA2</strain>
    </source>
</reference>
<evidence type="ECO:0000313" key="2">
    <source>
        <dbReference type="EMBL" id="KYB25770.1"/>
    </source>
</evidence>
<protein>
    <submittedName>
        <fullName evidence="2">Uncharacterized protein</fullName>
    </submittedName>
</protein>
<dbReference type="EMBL" id="KQ971362">
    <property type="protein sequence ID" value="KYB25770.1"/>
    <property type="molecule type" value="Genomic_DNA"/>
</dbReference>
<reference evidence="2 3" key="1">
    <citation type="journal article" date="2008" name="Nature">
        <title>The genome of the model beetle and pest Tribolium castaneum.</title>
        <authorList>
            <consortium name="Tribolium Genome Sequencing Consortium"/>
            <person name="Richards S."/>
            <person name="Gibbs R.A."/>
            <person name="Weinstock G.M."/>
            <person name="Brown S.J."/>
            <person name="Denell R."/>
            <person name="Beeman R.W."/>
            <person name="Gibbs R."/>
            <person name="Beeman R.W."/>
            <person name="Brown S.J."/>
            <person name="Bucher G."/>
            <person name="Friedrich M."/>
            <person name="Grimmelikhuijzen C.J."/>
            <person name="Klingler M."/>
            <person name="Lorenzen M."/>
            <person name="Richards S."/>
            <person name="Roth S."/>
            <person name="Schroder R."/>
            <person name="Tautz D."/>
            <person name="Zdobnov E.M."/>
            <person name="Muzny D."/>
            <person name="Gibbs R.A."/>
            <person name="Weinstock G.M."/>
            <person name="Attaway T."/>
            <person name="Bell S."/>
            <person name="Buhay C.J."/>
            <person name="Chandrabose M.N."/>
            <person name="Chavez D."/>
            <person name="Clerk-Blankenburg K.P."/>
            <person name="Cree A."/>
            <person name="Dao M."/>
            <person name="Davis C."/>
            <person name="Chacko J."/>
            <person name="Dinh H."/>
            <person name="Dugan-Rocha S."/>
            <person name="Fowler G."/>
            <person name="Garner T.T."/>
            <person name="Garnes J."/>
            <person name="Gnirke A."/>
            <person name="Hawes A."/>
            <person name="Hernandez J."/>
            <person name="Hines S."/>
            <person name="Holder M."/>
            <person name="Hume J."/>
            <person name="Jhangiani S.N."/>
            <person name="Joshi V."/>
            <person name="Khan Z.M."/>
            <person name="Jackson L."/>
            <person name="Kovar C."/>
            <person name="Kowis A."/>
            <person name="Lee S."/>
            <person name="Lewis L.R."/>
            <person name="Margolis J."/>
            <person name="Morgan M."/>
            <person name="Nazareth L.V."/>
            <person name="Nguyen N."/>
            <person name="Okwuonu G."/>
            <person name="Parker D."/>
            <person name="Richards S."/>
            <person name="Ruiz S.J."/>
            <person name="Santibanez J."/>
            <person name="Savard J."/>
            <person name="Scherer S.E."/>
            <person name="Schneider B."/>
            <person name="Sodergren E."/>
            <person name="Tautz D."/>
            <person name="Vattahil S."/>
            <person name="Villasana D."/>
            <person name="White C.S."/>
            <person name="Wright R."/>
            <person name="Park Y."/>
            <person name="Beeman R.W."/>
            <person name="Lord J."/>
            <person name="Oppert B."/>
            <person name="Lorenzen M."/>
            <person name="Brown S."/>
            <person name="Wang L."/>
            <person name="Savard J."/>
            <person name="Tautz D."/>
            <person name="Richards S."/>
            <person name="Weinstock G."/>
            <person name="Gibbs R.A."/>
            <person name="Liu Y."/>
            <person name="Worley K."/>
            <person name="Weinstock G."/>
            <person name="Elsik C.G."/>
            <person name="Reese J.T."/>
            <person name="Elhaik E."/>
            <person name="Landan G."/>
            <person name="Graur D."/>
            <person name="Arensburger P."/>
            <person name="Atkinson P."/>
            <person name="Beeman R.W."/>
            <person name="Beidler J."/>
            <person name="Brown S.J."/>
            <person name="Demuth J.P."/>
            <person name="Drury D.W."/>
            <person name="Du Y.Z."/>
            <person name="Fujiwara H."/>
            <person name="Lorenzen M."/>
            <person name="Maselli V."/>
            <person name="Osanai M."/>
            <person name="Park Y."/>
            <person name="Robertson H.M."/>
            <person name="Tu Z."/>
            <person name="Wang J.J."/>
            <person name="Wang S."/>
            <person name="Richards S."/>
            <person name="Song H."/>
            <person name="Zhang L."/>
            <person name="Sodergren E."/>
            <person name="Werner D."/>
            <person name="Stanke M."/>
            <person name="Morgenstern B."/>
            <person name="Solovyev V."/>
            <person name="Kosarev P."/>
            <person name="Brown G."/>
            <person name="Chen H.C."/>
            <person name="Ermolaeva O."/>
            <person name="Hlavina W."/>
            <person name="Kapustin Y."/>
            <person name="Kiryutin B."/>
            <person name="Kitts P."/>
            <person name="Maglott D."/>
            <person name="Pruitt K."/>
            <person name="Sapojnikov V."/>
            <person name="Souvorov A."/>
            <person name="Mackey A.J."/>
            <person name="Waterhouse R.M."/>
            <person name="Wyder S."/>
            <person name="Zdobnov E.M."/>
            <person name="Zdobnov E.M."/>
            <person name="Wyder S."/>
            <person name="Kriventseva E.V."/>
            <person name="Kadowaki T."/>
            <person name="Bork P."/>
            <person name="Aranda M."/>
            <person name="Bao R."/>
            <person name="Beermann A."/>
            <person name="Berns N."/>
            <person name="Bolognesi R."/>
            <person name="Bonneton F."/>
            <person name="Bopp D."/>
            <person name="Brown S.J."/>
            <person name="Bucher G."/>
            <person name="Butts T."/>
            <person name="Chaumot A."/>
            <person name="Denell R.E."/>
            <person name="Ferrier D.E."/>
            <person name="Friedrich M."/>
            <person name="Gordon C.M."/>
            <person name="Jindra M."/>
            <person name="Klingler M."/>
            <person name="Lan Q."/>
            <person name="Lattorff H.M."/>
            <person name="Laudet V."/>
            <person name="von Levetsow C."/>
            <person name="Liu Z."/>
            <person name="Lutz R."/>
            <person name="Lynch J.A."/>
            <person name="da Fonseca R.N."/>
            <person name="Posnien N."/>
            <person name="Reuter R."/>
            <person name="Roth S."/>
            <person name="Savard J."/>
            <person name="Schinko J.B."/>
            <person name="Schmitt C."/>
            <person name="Schoppmeier M."/>
            <person name="Schroder R."/>
            <person name="Shippy T.D."/>
            <person name="Simonnet F."/>
            <person name="Marques-Souza H."/>
            <person name="Tautz D."/>
            <person name="Tomoyasu Y."/>
            <person name="Trauner J."/>
            <person name="Van der Zee M."/>
            <person name="Vervoort M."/>
            <person name="Wittkopp N."/>
            <person name="Wimmer E.A."/>
            <person name="Yang X."/>
            <person name="Jones A.K."/>
            <person name="Sattelle D.B."/>
            <person name="Ebert P.R."/>
            <person name="Nelson D."/>
            <person name="Scott J.G."/>
            <person name="Beeman R.W."/>
            <person name="Muthukrishnan S."/>
            <person name="Kramer K.J."/>
            <person name="Arakane Y."/>
            <person name="Beeman R.W."/>
            <person name="Zhu Q."/>
            <person name="Hogenkamp D."/>
            <person name="Dixit R."/>
            <person name="Oppert B."/>
            <person name="Jiang H."/>
            <person name="Zou Z."/>
            <person name="Marshall J."/>
            <person name="Elpidina E."/>
            <person name="Vinokurov K."/>
            <person name="Oppert C."/>
            <person name="Zou Z."/>
            <person name="Evans J."/>
            <person name="Lu Z."/>
            <person name="Zhao P."/>
            <person name="Sumathipala N."/>
            <person name="Altincicek B."/>
            <person name="Vilcinskas A."/>
            <person name="Williams M."/>
            <person name="Hultmark D."/>
            <person name="Hetru C."/>
            <person name="Jiang H."/>
            <person name="Grimmelikhuijzen C.J."/>
            <person name="Hauser F."/>
            <person name="Cazzamali G."/>
            <person name="Williamson M."/>
            <person name="Park Y."/>
            <person name="Li B."/>
            <person name="Tanaka Y."/>
            <person name="Predel R."/>
            <person name="Neupert S."/>
            <person name="Schachtner J."/>
            <person name="Verleyen P."/>
            <person name="Raible F."/>
            <person name="Bork P."/>
            <person name="Friedrich M."/>
            <person name="Walden K.K."/>
            <person name="Robertson H.M."/>
            <person name="Angeli S."/>
            <person name="Foret S."/>
            <person name="Bucher G."/>
            <person name="Schuetz S."/>
            <person name="Maleszka R."/>
            <person name="Wimmer E.A."/>
            <person name="Beeman R.W."/>
            <person name="Lorenzen M."/>
            <person name="Tomoyasu Y."/>
            <person name="Miller S.C."/>
            <person name="Grossmann D."/>
            <person name="Bucher G."/>
        </authorList>
    </citation>
    <scope>NUCLEOTIDE SEQUENCE [LARGE SCALE GENOMIC DNA]</scope>
    <source>
        <strain evidence="2 3">Georgia GA2</strain>
    </source>
</reference>
<proteinExistence type="predicted"/>
<gene>
    <name evidence="2" type="primary">AUGUSTUS-3.0.2_34157</name>
    <name evidence="2" type="ORF">TcasGA2_TC034157</name>
</gene>
<accession>A0A139WCW1</accession>
<dbReference type="Proteomes" id="UP000007266">
    <property type="component" value="Linkage group 8"/>
</dbReference>